<dbReference type="Pfam" id="PF03435">
    <property type="entry name" value="Sacchrp_dh_NADP"/>
    <property type="match status" value="1"/>
</dbReference>
<dbReference type="SUPFAM" id="SSF51735">
    <property type="entry name" value="NAD(P)-binding Rossmann-fold domains"/>
    <property type="match status" value="1"/>
</dbReference>
<sequence>MRILILGGYGVFGGRLAELLSDIPDIELIICGRDLSRAKAFCANYKGEARVRPLALDRADIVAGLRAQLPNLVVDASGPFQDYGSNRYRVISACIDAGIDYLDFADAADFVFGVPQFDAQAKDAGIFILSGVSSFPVLTAAVLREMAKTVDIVSVKGGIAPSPYAGIGLNVMRAVIGYAGAKVKLRRHGVQTHGIGLAESMRFTIAVPGRMPLRNIRFSLVDVPDLQVIPPEHPSMTDIWMGAGPVPEFLHRILNLLAKARAKLRLPSLEPFSRLFYMVLNRMRFGEHRGGMFVSACGIADGQNAERSWHLLAEGDDGPYIPSMAIEAIIRKLITGSRPEAGARSGVRALELADYEALFQGRKIFTGFRGNEIAEPLYCRILGSAFSSIAPRLQDLHGSTATRQWTGFAEVRRGHGLVAAFAAALVGFPKAAPRVPVTVTFSHENGSERWIRNFDGKRFSSIQSAGNGRDQHLLVERFGVASFSLALVVDGDRLTLIPRHWSLLGIPMPAFLLPKGSSFETERDGQFCFDVEISIPLIGLIVAYRGTLSPTDQVEPEAANRRFAPRL</sequence>
<dbReference type="Pfam" id="PF13761">
    <property type="entry name" value="DUF4166"/>
    <property type="match status" value="1"/>
</dbReference>
<feature type="domain" description="Saccharopine dehydrogenase NADP binding" evidence="1">
    <location>
        <begin position="3"/>
        <end position="126"/>
    </location>
</feature>
<dbReference type="eggNOG" id="COG1748">
    <property type="taxonomic scope" value="Bacteria"/>
</dbReference>
<reference evidence="3 4" key="1">
    <citation type="submission" date="2014-02" db="EMBL/GenBank/DDBJ databases">
        <title>Aquamicrobium defluvii Genome sequencing.</title>
        <authorList>
            <person name="Wang X."/>
        </authorList>
    </citation>
    <scope>NUCLEOTIDE SEQUENCE [LARGE SCALE GENOMIC DNA]</scope>
    <source>
        <strain evidence="3 4">W13Z1</strain>
    </source>
</reference>
<dbReference type="InterPro" id="IPR036291">
    <property type="entry name" value="NAD(P)-bd_dom_sf"/>
</dbReference>
<dbReference type="EMBL" id="JENY01000020">
    <property type="protein sequence ID" value="EXL04879.1"/>
    <property type="molecule type" value="Genomic_DNA"/>
</dbReference>
<accession>A0A011SZV9</accession>
<evidence type="ECO:0000313" key="3">
    <source>
        <dbReference type="EMBL" id="EXL04879.1"/>
    </source>
</evidence>
<dbReference type="PANTHER" id="PTHR43796:SF2">
    <property type="entry name" value="CARBOXYNORSPERMIDINE SYNTHASE"/>
    <property type="match status" value="1"/>
</dbReference>
<gene>
    <name evidence="3" type="ORF">BG36_09180</name>
</gene>
<dbReference type="RefSeq" id="WP_051520629.1">
    <property type="nucleotide sequence ID" value="NZ_KK073892.1"/>
</dbReference>
<dbReference type="PANTHER" id="PTHR43796">
    <property type="entry name" value="CARBOXYNORSPERMIDINE SYNTHASE"/>
    <property type="match status" value="1"/>
</dbReference>
<evidence type="ECO:0000259" key="1">
    <source>
        <dbReference type="Pfam" id="PF03435"/>
    </source>
</evidence>
<comment type="caution">
    <text evidence="3">The sequence shown here is derived from an EMBL/GenBank/DDBJ whole genome shotgun (WGS) entry which is preliminary data.</text>
</comment>
<organism evidence="3 4">
    <name type="scientific">Aquamicrobium defluvii</name>
    <dbReference type="NCBI Taxonomy" id="69279"/>
    <lineage>
        <taxon>Bacteria</taxon>
        <taxon>Pseudomonadati</taxon>
        <taxon>Pseudomonadota</taxon>
        <taxon>Alphaproteobacteria</taxon>
        <taxon>Hyphomicrobiales</taxon>
        <taxon>Phyllobacteriaceae</taxon>
        <taxon>Aquamicrobium</taxon>
    </lineage>
</organism>
<dbReference type="PATRIC" id="fig|69279.3.peg.2932"/>
<dbReference type="Gene3D" id="3.40.50.720">
    <property type="entry name" value="NAD(P)-binding Rossmann-like Domain"/>
    <property type="match status" value="1"/>
</dbReference>
<protein>
    <submittedName>
        <fullName evidence="3">Saccharopine dehydrogenase</fullName>
    </submittedName>
</protein>
<feature type="domain" description="DUF4166" evidence="2">
    <location>
        <begin position="390"/>
        <end position="548"/>
    </location>
</feature>
<proteinExistence type="predicted"/>
<dbReference type="Proteomes" id="UP000019849">
    <property type="component" value="Unassembled WGS sequence"/>
</dbReference>
<dbReference type="InterPro" id="IPR005097">
    <property type="entry name" value="Sacchrp_dh_NADP-bd"/>
</dbReference>
<evidence type="ECO:0000313" key="4">
    <source>
        <dbReference type="Proteomes" id="UP000019849"/>
    </source>
</evidence>
<dbReference type="STRING" id="69279.BG36_09180"/>
<evidence type="ECO:0000259" key="2">
    <source>
        <dbReference type="Pfam" id="PF13761"/>
    </source>
</evidence>
<dbReference type="InterPro" id="IPR025311">
    <property type="entry name" value="DUF4166"/>
</dbReference>
<dbReference type="AlphaFoldDB" id="A0A011SZV9"/>
<dbReference type="HOGENOM" id="CLU_474762_0_0_5"/>
<name>A0A011SZV9_9HYPH</name>